<organism evidence="1">
    <name type="scientific">Homarus americanus</name>
    <name type="common">American lobster</name>
    <dbReference type="NCBI Taxonomy" id="6706"/>
    <lineage>
        <taxon>Eukaryota</taxon>
        <taxon>Metazoa</taxon>
        <taxon>Ecdysozoa</taxon>
        <taxon>Arthropoda</taxon>
        <taxon>Crustacea</taxon>
        <taxon>Multicrustacea</taxon>
        <taxon>Malacostraca</taxon>
        <taxon>Eumalacostraca</taxon>
        <taxon>Eucarida</taxon>
        <taxon>Decapoda</taxon>
        <taxon>Pleocyemata</taxon>
        <taxon>Astacidea</taxon>
        <taxon>Nephropoidea</taxon>
        <taxon>Nephropidae</taxon>
        <taxon>Homarus</taxon>
    </lineage>
</organism>
<feature type="non-terminal residue" evidence="1">
    <location>
        <position position="1"/>
    </location>
</feature>
<dbReference type="AlphaFoldDB" id="Q95VT6"/>
<dbReference type="EMBL" id="AF405444">
    <property type="protein sequence ID" value="AAL04111.1"/>
    <property type="molecule type" value="mRNA"/>
</dbReference>
<proteinExistence type="evidence at transcript level"/>
<feature type="non-terminal residue" evidence="1">
    <location>
        <position position="74"/>
    </location>
</feature>
<evidence type="ECO:0000313" key="1">
    <source>
        <dbReference type="EMBL" id="AAL04111.1"/>
    </source>
</evidence>
<name>Q95VT6_HOMAM</name>
<protein>
    <submittedName>
        <fullName evidence="1">Olfactory enriched transcipt 19.45</fullName>
    </submittedName>
</protein>
<dbReference type="OrthoDB" id="6348147at2759"/>
<accession>Q95VT6</accession>
<sequence length="74" mass="7880">ITTPDKWVAGGRASVCVFTVLNQETMVDLCISLSTKTSSNTSSVLLNTTVEGPGHVCTTLDVPNVSEYYGDLEI</sequence>
<reference evidence="1" key="1">
    <citation type="submission" date="2001-07" db="EMBL/GenBank/DDBJ databases">
        <title>Olfactory enriched transcripts are cell type specific markers in the lobster olfactory organ.</title>
        <authorList>
            <person name="McClintock T.S."/>
            <person name="Schweder D."/>
            <person name="Hollins B."/>
        </authorList>
    </citation>
    <scope>NUCLEOTIDE SEQUENCE</scope>
    <source>
        <tissue evidence="1">Olfactory organ</tissue>
    </source>
</reference>